<dbReference type="GO" id="GO:0003964">
    <property type="term" value="F:RNA-directed DNA polymerase activity"/>
    <property type="evidence" value="ECO:0007669"/>
    <property type="project" value="TreeGrafter"/>
</dbReference>
<geneLocation type="mitochondrion" evidence="3"/>
<dbReference type="GO" id="GO:0005739">
    <property type="term" value="C:mitochondrion"/>
    <property type="evidence" value="ECO:0007669"/>
    <property type="project" value="TreeGrafter"/>
</dbReference>
<dbReference type="InterPro" id="IPR024937">
    <property type="entry name" value="Domain_X"/>
</dbReference>
<evidence type="ECO:0000259" key="2">
    <source>
        <dbReference type="PROSITE" id="PS50878"/>
    </source>
</evidence>
<dbReference type="CDD" id="cd01651">
    <property type="entry name" value="RT_G2_intron"/>
    <property type="match status" value="1"/>
</dbReference>
<dbReference type="AlphaFoldDB" id="A0A5P9NVY9"/>
<dbReference type="InterPro" id="IPR043502">
    <property type="entry name" value="DNA/RNA_pol_sf"/>
</dbReference>
<evidence type="ECO:0000256" key="1">
    <source>
        <dbReference type="SAM" id="MobiDB-lite"/>
    </source>
</evidence>
<dbReference type="GO" id="GO:0006315">
    <property type="term" value="P:homing of group II introns"/>
    <property type="evidence" value="ECO:0007669"/>
    <property type="project" value="TreeGrafter"/>
</dbReference>
<reference evidence="3" key="1">
    <citation type="submission" date="2019-10" db="EMBL/GenBank/DDBJ databases">
        <title>Complete mitogenome of the streptophyte green alga Coleochaete scutata (Coleochaetophyceae).</title>
        <authorList>
            <person name="Turmel M."/>
            <person name="Otis C."/>
            <person name="Lemieux C."/>
        </authorList>
    </citation>
    <scope>NUCLEOTIDE SEQUENCE</scope>
</reference>
<sequence>MNLNNRPTEGNVSLTPNNLLMSRTGHDFLPRSKGSLIGMDLGMLNESRWWQGPKGRIGGILETSGGNGSLKGSGRGGHTVSQRSITSKAEGDQAKSLKKVANWETLIQEGENQLVEMSKLKQTDNLIKYIGHPAILMLSYELIKSKPGNMTPGISKETLDGMSLRKLEETSSKILEGTFKFKPCPEDKSFGPFFLRKKKRNSLRSFASPCGPARRIEIPKPGKAHCKRPLGIPSPIVVQKAMEIVLNNIFEPTFLDTSHGFRPKRSTHTALLNVAQKFNGATWVIEGDITKCFDTINHKQLLFSIKKQIKCERTCKLVYKALKAGYIQLDKFVEQKYMGTPQGNVLSPLLCNIYMHQLDVFMEDLMAKYNTGKNRSPYLPYFRLQRQKMKYQKAGDFKAAKKIRQQQRRMPTGDPYDPKYRRVRYVRYADDFIVGITGPYSMAVEIKEKITQFLKERMYMELSSAKTKITHFKTGKVHFLGADIKRPGNPKEISSSNLQSKPVRTMIKAGKKVKSRFSPQIIFNAPIQKILKRMVERGFMRWNKEGTQCAPRSVGRLTNLDHADIIRYYNSVIQGFLSYYSFAENMNELGNLIHGLKHSCALTLTKKYKLRVRSKTFAKFGSHLQDPLTKLKLGIPKHFRATGRFSLSNPEFGMEALLRSWTNKLTHTNLLKNCVVCGAACEEMHHVRKIRDLKKRLHLSWFTQQMAAINRKQIPLCIEHHKKLHKNSMTPNERIAFAEGIKKIR</sequence>
<protein>
    <recommendedName>
        <fullName evidence="2">Reverse transcriptase domain-containing protein</fullName>
    </recommendedName>
</protein>
<name>A0A5P9NVY9_COLSC</name>
<keyword evidence="3" id="KW-0496">Mitochondrion</keyword>
<dbReference type="PANTHER" id="PTHR33642:SF4">
    <property type="entry name" value="COX1_OXI3 INTRON 1 PROTEIN-RELATED"/>
    <property type="match status" value="1"/>
</dbReference>
<dbReference type="PANTHER" id="PTHR33642">
    <property type="entry name" value="COX1/OXI3 INTRON 1 PROTEIN-RELATED"/>
    <property type="match status" value="1"/>
</dbReference>
<dbReference type="EMBL" id="MN613583">
    <property type="protein sequence ID" value="QFU80121.1"/>
    <property type="molecule type" value="Genomic_DNA"/>
</dbReference>
<accession>A0A5P9NVY9</accession>
<proteinExistence type="predicted"/>
<dbReference type="Pfam" id="PF01348">
    <property type="entry name" value="Intron_maturas2"/>
    <property type="match status" value="1"/>
</dbReference>
<feature type="region of interest" description="Disordered" evidence="1">
    <location>
        <begin position="64"/>
        <end position="91"/>
    </location>
</feature>
<dbReference type="RefSeq" id="YP_009710016.1">
    <property type="nucleotide sequence ID" value="NC_045180.1"/>
</dbReference>
<feature type="domain" description="Reverse transcriptase" evidence="2">
    <location>
        <begin position="199"/>
        <end position="484"/>
    </location>
</feature>
<feature type="compositionally biased region" description="Gly residues" evidence="1">
    <location>
        <begin position="65"/>
        <end position="77"/>
    </location>
</feature>
<dbReference type="Pfam" id="PF00078">
    <property type="entry name" value="RVT_1"/>
    <property type="match status" value="1"/>
</dbReference>
<evidence type="ECO:0000313" key="3">
    <source>
        <dbReference type="EMBL" id="QFU80121.1"/>
    </source>
</evidence>
<dbReference type="PROSITE" id="PS50878">
    <property type="entry name" value="RT_POL"/>
    <property type="match status" value="1"/>
</dbReference>
<dbReference type="GO" id="GO:0090615">
    <property type="term" value="P:mitochondrial mRNA processing"/>
    <property type="evidence" value="ECO:0007669"/>
    <property type="project" value="TreeGrafter"/>
</dbReference>
<organism evidence="3">
    <name type="scientific">Coleochaete scutata</name>
    <dbReference type="NCBI Taxonomy" id="3125"/>
    <lineage>
        <taxon>Eukaryota</taxon>
        <taxon>Viridiplantae</taxon>
        <taxon>Streptophyta</taxon>
        <taxon>Coleochaetophyceae</taxon>
        <taxon>Coleochaetales</taxon>
        <taxon>Coleochaetaceae</taxon>
        <taxon>Coleochaete</taxon>
    </lineage>
</organism>
<dbReference type="GeneID" id="42369822"/>
<gene>
    <name evidence="3" type="primary">orf745</name>
</gene>
<dbReference type="SUPFAM" id="SSF56672">
    <property type="entry name" value="DNA/RNA polymerases"/>
    <property type="match status" value="1"/>
</dbReference>
<dbReference type="InterPro" id="IPR000477">
    <property type="entry name" value="RT_dom"/>
</dbReference>